<proteinExistence type="predicted"/>
<gene>
    <name evidence="1" type="ORF">M408DRAFT_29776</name>
</gene>
<dbReference type="HOGENOM" id="CLU_039336_0_1_1"/>
<reference evidence="1 2" key="1">
    <citation type="submission" date="2014-04" db="EMBL/GenBank/DDBJ databases">
        <authorList>
            <consortium name="DOE Joint Genome Institute"/>
            <person name="Kuo A."/>
            <person name="Zuccaro A."/>
            <person name="Kohler A."/>
            <person name="Nagy L.G."/>
            <person name="Floudas D."/>
            <person name="Copeland A."/>
            <person name="Barry K.W."/>
            <person name="Cichocki N."/>
            <person name="Veneault-Fourrey C."/>
            <person name="LaButti K."/>
            <person name="Lindquist E.A."/>
            <person name="Lipzen A."/>
            <person name="Lundell T."/>
            <person name="Morin E."/>
            <person name="Murat C."/>
            <person name="Sun H."/>
            <person name="Tunlid A."/>
            <person name="Henrissat B."/>
            <person name="Grigoriev I.V."/>
            <person name="Hibbett D.S."/>
            <person name="Martin F."/>
            <person name="Nordberg H.P."/>
            <person name="Cantor M.N."/>
            <person name="Hua S.X."/>
        </authorList>
    </citation>
    <scope>NUCLEOTIDE SEQUENCE [LARGE SCALE GENOMIC DNA]</scope>
    <source>
        <strain evidence="1 2">MAFF 305830</strain>
    </source>
</reference>
<evidence type="ECO:0000313" key="2">
    <source>
        <dbReference type="Proteomes" id="UP000054097"/>
    </source>
</evidence>
<protein>
    <recommendedName>
        <fullName evidence="3">F-box domain-containing protein</fullName>
    </recommendedName>
</protein>
<dbReference type="STRING" id="933852.A0A0C3APK7"/>
<reference evidence="2" key="2">
    <citation type="submission" date="2015-01" db="EMBL/GenBank/DDBJ databases">
        <title>Evolutionary Origins and Diversification of the Mycorrhizal Mutualists.</title>
        <authorList>
            <consortium name="DOE Joint Genome Institute"/>
            <consortium name="Mycorrhizal Genomics Consortium"/>
            <person name="Kohler A."/>
            <person name="Kuo A."/>
            <person name="Nagy L.G."/>
            <person name="Floudas D."/>
            <person name="Copeland A."/>
            <person name="Barry K.W."/>
            <person name="Cichocki N."/>
            <person name="Veneault-Fourrey C."/>
            <person name="LaButti K."/>
            <person name="Lindquist E.A."/>
            <person name="Lipzen A."/>
            <person name="Lundell T."/>
            <person name="Morin E."/>
            <person name="Murat C."/>
            <person name="Riley R."/>
            <person name="Ohm R."/>
            <person name="Sun H."/>
            <person name="Tunlid A."/>
            <person name="Henrissat B."/>
            <person name="Grigoriev I.V."/>
            <person name="Hibbett D.S."/>
            <person name="Martin F."/>
        </authorList>
    </citation>
    <scope>NUCLEOTIDE SEQUENCE [LARGE SCALE GENOMIC DNA]</scope>
    <source>
        <strain evidence="2">MAFF 305830</strain>
    </source>
</reference>
<dbReference type="OrthoDB" id="2269034at2759"/>
<keyword evidence="2" id="KW-1185">Reference proteome</keyword>
<dbReference type="Proteomes" id="UP000054097">
    <property type="component" value="Unassembled WGS sequence"/>
</dbReference>
<dbReference type="EMBL" id="KN824391">
    <property type="protein sequence ID" value="KIM21151.1"/>
    <property type="molecule type" value="Genomic_DNA"/>
</dbReference>
<sequence>MWTPPDRYALPTEGEKIACRRAIRVLESLLDTSGASRPQTPQNIRQLRQQLDERRAWLAPVRRLPHEVLSLVFFAASEEDWRATRTLGLVCRVWRECLLATTRVWALIPIHSSHPVDTVSLLLSRNTRSPLHVKLLGQPQVDRIRLLAQVNTRIECLTLSRTNFGFLDQPLSNMRKLTITGDGTCGDQLGRLFDKANFPSLRSIRVNFQFDLIQWASSVCTTNFPPLQEFAFSSYMPHLWVNVVESCASSLISLSARVGTSVSHNGVAQHPRKVIHFPNLLHLHIEAWSSGPAETSWPIDAVTPRLVSYDHGSRDGLSPIHGDMRTVRFLHASYSVNFTYFPNITNIHIDSGLLKQLLNVIEDMHDSCPNLTRICYHPPQPEAALPKLKPKFDHLNRVYGRNIAVVAEPFQKTMHLPGSVEDIVQLGAVQ</sequence>
<organism evidence="1 2">
    <name type="scientific">Serendipita vermifera MAFF 305830</name>
    <dbReference type="NCBI Taxonomy" id="933852"/>
    <lineage>
        <taxon>Eukaryota</taxon>
        <taxon>Fungi</taxon>
        <taxon>Dikarya</taxon>
        <taxon>Basidiomycota</taxon>
        <taxon>Agaricomycotina</taxon>
        <taxon>Agaricomycetes</taxon>
        <taxon>Sebacinales</taxon>
        <taxon>Serendipitaceae</taxon>
        <taxon>Serendipita</taxon>
    </lineage>
</organism>
<evidence type="ECO:0000313" key="1">
    <source>
        <dbReference type="EMBL" id="KIM21151.1"/>
    </source>
</evidence>
<dbReference type="AlphaFoldDB" id="A0A0C3APK7"/>
<accession>A0A0C3APK7</accession>
<name>A0A0C3APK7_SERVB</name>
<evidence type="ECO:0008006" key="3">
    <source>
        <dbReference type="Google" id="ProtNLM"/>
    </source>
</evidence>